<dbReference type="AlphaFoldDB" id="A0A812VZM9"/>
<feature type="compositionally biased region" description="Low complexity" evidence="2">
    <location>
        <begin position="11"/>
        <end position="23"/>
    </location>
</feature>
<evidence type="ECO:0000256" key="2">
    <source>
        <dbReference type="SAM" id="MobiDB-lite"/>
    </source>
</evidence>
<evidence type="ECO:0000313" key="4">
    <source>
        <dbReference type="Proteomes" id="UP000601435"/>
    </source>
</evidence>
<dbReference type="OrthoDB" id="435710at2759"/>
<reference evidence="3" key="1">
    <citation type="submission" date="2021-02" db="EMBL/GenBank/DDBJ databases">
        <authorList>
            <person name="Dougan E. K."/>
            <person name="Rhodes N."/>
            <person name="Thang M."/>
            <person name="Chan C."/>
        </authorList>
    </citation>
    <scope>NUCLEOTIDE SEQUENCE</scope>
</reference>
<organism evidence="3 4">
    <name type="scientific">Symbiodinium necroappetens</name>
    <dbReference type="NCBI Taxonomy" id="1628268"/>
    <lineage>
        <taxon>Eukaryota</taxon>
        <taxon>Sar</taxon>
        <taxon>Alveolata</taxon>
        <taxon>Dinophyceae</taxon>
        <taxon>Suessiales</taxon>
        <taxon>Symbiodiniaceae</taxon>
        <taxon>Symbiodinium</taxon>
    </lineage>
</organism>
<keyword evidence="4" id="KW-1185">Reference proteome</keyword>
<accession>A0A812VZM9</accession>
<feature type="compositionally biased region" description="Polar residues" evidence="2">
    <location>
        <begin position="58"/>
        <end position="87"/>
    </location>
</feature>
<gene>
    <name evidence="3" type="ORF">SNEC2469_LOCUS18962</name>
</gene>
<name>A0A812VZM9_9DINO</name>
<feature type="compositionally biased region" description="Basic residues" evidence="2">
    <location>
        <begin position="361"/>
        <end position="372"/>
    </location>
</feature>
<comment type="caution">
    <text evidence="3">The sequence shown here is derived from an EMBL/GenBank/DDBJ whole genome shotgun (WGS) entry which is preliminary data.</text>
</comment>
<feature type="coiled-coil region" evidence="1">
    <location>
        <begin position="231"/>
        <end position="339"/>
    </location>
</feature>
<evidence type="ECO:0000313" key="3">
    <source>
        <dbReference type="EMBL" id="CAE7664813.1"/>
    </source>
</evidence>
<feature type="region of interest" description="Disordered" evidence="2">
    <location>
        <begin position="1"/>
        <end position="126"/>
    </location>
</feature>
<proteinExistence type="predicted"/>
<protein>
    <submittedName>
        <fullName evidence="3">Uncharacterized protein</fullName>
    </submittedName>
</protein>
<feature type="region of interest" description="Disordered" evidence="2">
    <location>
        <begin position="347"/>
        <end position="393"/>
    </location>
</feature>
<evidence type="ECO:0000256" key="1">
    <source>
        <dbReference type="SAM" id="Coils"/>
    </source>
</evidence>
<dbReference type="Proteomes" id="UP000601435">
    <property type="component" value="Unassembled WGS sequence"/>
</dbReference>
<dbReference type="EMBL" id="CAJNJA010032197">
    <property type="protein sequence ID" value="CAE7664813.1"/>
    <property type="molecule type" value="Genomic_DNA"/>
</dbReference>
<sequence>MAVSGKTRALSRPTSASTRPPSAGSVREGSPGLSSLSQRPTSAGSTSAASASLYRPTSAGTVQGSEVSSRPVSAKSQAGPINTTTCRASLEAEESVNTGHTARGDSPSRGGRLLGPHSQDNAITQSSDFSRRAVEEELQQPVLTPIPNSIATPLERQMGTAIGLKGRNRLVPRLPRDVVQCLHGQNCCWRWLARAAMEEIYCGSLACVSLADGVTMMKEELVMLREEHAMKETERGRAEAAEENLASLKQQLAAAKVDHKEFRALERAHGHLQEEAASLRVSRGSLLAQLEVQKKDSAREIEAINGKADAEASALRLRAEHAETELAKLQATESELRQTVAGLIQGREEADRKKLSTVGPRRFRARRGRKSSTKKDSGSRSQSRRGGKQRGRR</sequence>
<keyword evidence="1" id="KW-0175">Coiled coil</keyword>
<feature type="compositionally biased region" description="Low complexity" evidence="2">
    <location>
        <begin position="41"/>
        <end position="52"/>
    </location>
</feature>
<feature type="compositionally biased region" description="Basic residues" evidence="2">
    <location>
        <begin position="382"/>
        <end position="393"/>
    </location>
</feature>